<dbReference type="AlphaFoldDB" id="A0A133UI41"/>
<evidence type="ECO:0000313" key="2">
    <source>
        <dbReference type="Proteomes" id="UP000070657"/>
    </source>
</evidence>
<accession>A0A133UI41</accession>
<keyword evidence="2" id="KW-1185">Reference proteome</keyword>
<name>A0A133UI41_9EURY</name>
<sequence length="70" mass="8094">MSCYFRWMEDKLAKAGIDVKKENREEIDRAIHSVTGVDYKNCSAVLKKGKEMIAENEENFVVKLEKALNE</sequence>
<proteinExistence type="predicted"/>
<dbReference type="EMBL" id="LHXP01000004">
    <property type="protein sequence ID" value="KXA93882.1"/>
    <property type="molecule type" value="Genomic_DNA"/>
</dbReference>
<organism evidence="1 2">
    <name type="scientific">candidate division MSBL1 archaeon SCGC-AAA259E22</name>
    <dbReference type="NCBI Taxonomy" id="1698265"/>
    <lineage>
        <taxon>Archaea</taxon>
        <taxon>Methanobacteriati</taxon>
        <taxon>Methanobacteriota</taxon>
        <taxon>candidate division MSBL1</taxon>
    </lineage>
</organism>
<dbReference type="Proteomes" id="UP000070657">
    <property type="component" value="Unassembled WGS sequence"/>
</dbReference>
<reference evidence="1 2" key="1">
    <citation type="journal article" date="2016" name="Sci. Rep.">
        <title>Metabolic traits of an uncultured archaeal lineage -MSBL1- from brine pools of the Red Sea.</title>
        <authorList>
            <person name="Mwirichia R."/>
            <person name="Alam I."/>
            <person name="Rashid M."/>
            <person name="Vinu M."/>
            <person name="Ba-Alawi W."/>
            <person name="Anthony Kamau A."/>
            <person name="Kamanda Ngugi D."/>
            <person name="Goker M."/>
            <person name="Klenk H.P."/>
            <person name="Bajic V."/>
            <person name="Stingl U."/>
        </authorList>
    </citation>
    <scope>NUCLEOTIDE SEQUENCE [LARGE SCALE GENOMIC DNA]</scope>
    <source>
        <strain evidence="1">SCGC-AAA259E22</strain>
    </source>
</reference>
<gene>
    <name evidence="1" type="ORF">AKJ66_00630</name>
</gene>
<evidence type="ECO:0000313" key="1">
    <source>
        <dbReference type="EMBL" id="KXA93882.1"/>
    </source>
</evidence>
<comment type="caution">
    <text evidence="1">The sequence shown here is derived from an EMBL/GenBank/DDBJ whole genome shotgun (WGS) entry which is preliminary data.</text>
</comment>
<protein>
    <submittedName>
        <fullName evidence="1">Uncharacterized protein</fullName>
    </submittedName>
</protein>